<dbReference type="KEGG" id="spha:D3Y57_05370"/>
<sequence length="196" mass="21411">MAWSRPVVSYGTPNLTHSTLRDTNTIATKIKFTSPFGSAQYPHISSPDTKGKYADNKWKTKLVCQMSEAPVQAFIKTVDEAAIAIHGKSGEKMYKPYVIDEDAGTVTFIFKTTFAPAIFDAAGNEAKGVQVGNGSVLRVMGSLVEFEKGISAQINQVQIKELNGFGTCGFDAVEGYAFDPSDIRDEPAFRRGWLSR</sequence>
<name>A0A494TI97_SPHPE</name>
<gene>
    <name evidence="1" type="ORF">D3Y57_05370</name>
</gene>
<dbReference type="Gene3D" id="2.40.50.140">
    <property type="entry name" value="Nucleic acid-binding proteins"/>
    <property type="match status" value="1"/>
</dbReference>
<dbReference type="Proteomes" id="UP000276254">
    <property type="component" value="Chromosome"/>
</dbReference>
<dbReference type="EMBL" id="CP032829">
    <property type="protein sequence ID" value="AYJ85511.1"/>
    <property type="molecule type" value="Genomic_DNA"/>
</dbReference>
<reference evidence="1 2" key="1">
    <citation type="submission" date="2018-09" db="EMBL/GenBank/DDBJ databases">
        <title>Sphingomonas peninsula sp. nov., isolated from fildes peninsula, Antarctic soil.</title>
        <authorList>
            <person name="Yingchao G."/>
        </authorList>
    </citation>
    <scope>NUCLEOTIDE SEQUENCE [LARGE SCALE GENOMIC DNA]</scope>
    <source>
        <strain evidence="1 2">YZ-8</strain>
    </source>
</reference>
<dbReference type="SUPFAM" id="SSF50249">
    <property type="entry name" value="Nucleic acid-binding proteins"/>
    <property type="match status" value="1"/>
</dbReference>
<keyword evidence="2" id="KW-1185">Reference proteome</keyword>
<dbReference type="OrthoDB" id="7595559at2"/>
<evidence type="ECO:0000313" key="1">
    <source>
        <dbReference type="EMBL" id="AYJ85511.1"/>
    </source>
</evidence>
<accession>A0A494TI97</accession>
<organism evidence="1 2">
    <name type="scientific">Sphingomonas paeninsulae</name>
    <dbReference type="NCBI Taxonomy" id="2319844"/>
    <lineage>
        <taxon>Bacteria</taxon>
        <taxon>Pseudomonadati</taxon>
        <taxon>Pseudomonadota</taxon>
        <taxon>Alphaproteobacteria</taxon>
        <taxon>Sphingomonadales</taxon>
        <taxon>Sphingomonadaceae</taxon>
        <taxon>Sphingomonas</taxon>
    </lineage>
</organism>
<dbReference type="InterPro" id="IPR012340">
    <property type="entry name" value="NA-bd_OB-fold"/>
</dbReference>
<evidence type="ECO:0000313" key="2">
    <source>
        <dbReference type="Proteomes" id="UP000276254"/>
    </source>
</evidence>
<proteinExistence type="predicted"/>
<dbReference type="AlphaFoldDB" id="A0A494TI97"/>
<protein>
    <submittedName>
        <fullName evidence="1">Uncharacterized protein</fullName>
    </submittedName>
</protein>